<organism evidence="1 2">
    <name type="scientific">Helicobacter pylori</name>
    <name type="common">Campylobacter pylori</name>
    <dbReference type="NCBI Taxonomy" id="210"/>
    <lineage>
        <taxon>Bacteria</taxon>
        <taxon>Pseudomonadati</taxon>
        <taxon>Campylobacterota</taxon>
        <taxon>Epsilonproteobacteria</taxon>
        <taxon>Campylobacterales</taxon>
        <taxon>Helicobacteraceae</taxon>
        <taxon>Helicobacter</taxon>
    </lineage>
</organism>
<accession>A0A7Z6X626</accession>
<keyword evidence="1" id="KW-0067">ATP-binding</keyword>
<evidence type="ECO:0000313" key="1">
    <source>
        <dbReference type="EMBL" id="RKU88023.1"/>
    </source>
</evidence>
<gene>
    <name evidence="1" type="ORF">DB721_10160</name>
</gene>
<dbReference type="EMBL" id="QELB01000344">
    <property type="protein sequence ID" value="RKU88023.1"/>
    <property type="molecule type" value="Genomic_DNA"/>
</dbReference>
<name>A0A7Z6X626_HELPX</name>
<comment type="caution">
    <text evidence="1">The sequence shown here is derived from an EMBL/GenBank/DDBJ whole genome shotgun (WGS) entry which is preliminary data.</text>
</comment>
<reference evidence="1 2" key="1">
    <citation type="submission" date="2018-04" db="EMBL/GenBank/DDBJ databases">
        <title>Complete genome sequences of Helicobacter pylori.</title>
        <authorList>
            <person name="Palau M."/>
            <person name="Minana-Galbis D."/>
        </authorList>
    </citation>
    <scope>NUCLEOTIDE SEQUENCE [LARGE SCALE GENOMIC DNA]</scope>
    <source>
        <strain evidence="1 2">B518</strain>
    </source>
</reference>
<protein>
    <submittedName>
        <fullName evidence="1">ATP-binding protein</fullName>
    </submittedName>
</protein>
<keyword evidence="1" id="KW-0547">Nucleotide-binding</keyword>
<feature type="non-terminal residue" evidence="1">
    <location>
        <position position="1"/>
    </location>
</feature>
<sequence length="39" mass="4317">EAVHKKAPGLNEVEKLRNEILGIEGTSLLKSILTRKEMA</sequence>
<dbReference type="AlphaFoldDB" id="A0A7Z6X626"/>
<dbReference type="Proteomes" id="UP000272192">
    <property type="component" value="Unassembled WGS sequence"/>
</dbReference>
<proteinExistence type="predicted"/>
<evidence type="ECO:0000313" key="2">
    <source>
        <dbReference type="Proteomes" id="UP000272192"/>
    </source>
</evidence>
<dbReference type="GO" id="GO:0005524">
    <property type="term" value="F:ATP binding"/>
    <property type="evidence" value="ECO:0007669"/>
    <property type="project" value="UniProtKB-KW"/>
</dbReference>